<dbReference type="PANTHER" id="PTHR23417">
    <property type="entry name" value="3-DEOXY-D-MANNO-OCTULOSONIC-ACID TRANSFERASE/TRNA GUANINE-N 7 - -METHYLTRANSFERASE"/>
    <property type="match status" value="1"/>
</dbReference>
<keyword evidence="5 7" id="KW-0949">S-adenosyl-L-methionine</keyword>
<evidence type="ECO:0000256" key="4">
    <source>
        <dbReference type="ARBA" id="ARBA00022679"/>
    </source>
</evidence>
<protein>
    <recommendedName>
        <fullName evidence="7">tRNA (guanine-N(7)-)-methyltransferase</fullName>
        <ecNumber evidence="7">2.1.1.33</ecNumber>
    </recommendedName>
    <alternativeName>
        <fullName evidence="7">tRNA (guanine(46)-N(7))-methyltransferase</fullName>
    </alternativeName>
    <alternativeName>
        <fullName evidence="7">tRNA(m7G46)-methyltransferase</fullName>
    </alternativeName>
</protein>
<evidence type="ECO:0000256" key="6">
    <source>
        <dbReference type="ARBA" id="ARBA00022694"/>
    </source>
</evidence>
<evidence type="ECO:0000313" key="8">
    <source>
        <dbReference type="EMBL" id="NOV96660.1"/>
    </source>
</evidence>
<keyword evidence="9" id="KW-1185">Reference proteome</keyword>
<feature type="binding site" evidence="7">
    <location>
        <position position="86"/>
    </location>
    <ligand>
        <name>S-adenosyl-L-methionine</name>
        <dbReference type="ChEBI" id="CHEBI:59789"/>
    </ligand>
</feature>
<feature type="binding site" evidence="7">
    <location>
        <position position="210"/>
    </location>
    <ligand>
        <name>substrate</name>
    </ligand>
</feature>
<dbReference type="InterPro" id="IPR003358">
    <property type="entry name" value="tRNA_(Gua-N-7)_MeTrfase_Trmb"/>
</dbReference>
<evidence type="ECO:0000256" key="7">
    <source>
        <dbReference type="HAMAP-Rule" id="MF_01057"/>
    </source>
</evidence>
<sequence length="268" mass="30100">MPETPSRPDELRPPTERRAGENFFRRPLSYVRRTERLTVGQQRAWDTRRHRYLVDVPREHRELSVHPDWSFDAAAEFGRTAPVVLEIGTGLGECIVHAAAGHPERDHVAVEVYTPGVAQVIVRAGHGGADPADAGGAPGRDLDNLRIMQVDALELLRHGLPEASLDELWVFFPDPWPKQRHHKRRLVSPEFAVLAARVLRPGGRWRLATDWAQYGEVMLKVGDAAEGFRNAHGPGGRAPRFEGRVMTSFERKGLDAGREITDLEFVRV</sequence>
<proteinExistence type="inferred from homology"/>
<dbReference type="InterPro" id="IPR055361">
    <property type="entry name" value="tRNA_methyltr_TrmB_bact"/>
</dbReference>
<dbReference type="Pfam" id="PF02390">
    <property type="entry name" value="Methyltransf_4"/>
    <property type="match status" value="1"/>
</dbReference>
<keyword evidence="3 7" id="KW-0489">Methyltransferase</keyword>
<evidence type="ECO:0000256" key="3">
    <source>
        <dbReference type="ARBA" id="ARBA00022603"/>
    </source>
</evidence>
<evidence type="ECO:0000256" key="5">
    <source>
        <dbReference type="ARBA" id="ARBA00022691"/>
    </source>
</evidence>
<dbReference type="NCBIfam" id="TIGR00091">
    <property type="entry name" value="tRNA (guanosine(46)-N7)-methyltransferase TrmB"/>
    <property type="match status" value="1"/>
</dbReference>
<comment type="similarity">
    <text evidence="7">Belongs to the class I-like SAM-binding methyltransferase superfamily. TrmB family.</text>
</comment>
<feature type="binding site" evidence="7">
    <location>
        <position position="111"/>
    </location>
    <ligand>
        <name>S-adenosyl-L-methionine</name>
        <dbReference type="ChEBI" id="CHEBI:59789"/>
    </ligand>
</feature>
<comment type="pathway">
    <text evidence="7">tRNA modification; N(7)-methylguanine-tRNA biosynthesis.</text>
</comment>
<dbReference type="EC" id="2.1.1.33" evidence="7"/>
<name>A0ABX2A1N8_9MICO</name>
<evidence type="ECO:0000313" key="9">
    <source>
        <dbReference type="Proteomes" id="UP000757540"/>
    </source>
</evidence>
<dbReference type="SUPFAM" id="SSF53335">
    <property type="entry name" value="S-adenosyl-L-methionine-dependent methyltransferases"/>
    <property type="match status" value="1"/>
</dbReference>
<comment type="catalytic activity">
    <reaction evidence="1 7">
        <text>guanosine(46) in tRNA + S-adenosyl-L-methionine = N(7)-methylguanosine(46) in tRNA + S-adenosyl-L-homocysteine</text>
        <dbReference type="Rhea" id="RHEA:42708"/>
        <dbReference type="Rhea" id="RHEA-COMP:10188"/>
        <dbReference type="Rhea" id="RHEA-COMP:10189"/>
        <dbReference type="ChEBI" id="CHEBI:57856"/>
        <dbReference type="ChEBI" id="CHEBI:59789"/>
        <dbReference type="ChEBI" id="CHEBI:74269"/>
        <dbReference type="ChEBI" id="CHEBI:74480"/>
        <dbReference type="EC" id="2.1.1.33"/>
    </reaction>
</comment>
<evidence type="ECO:0000256" key="1">
    <source>
        <dbReference type="ARBA" id="ARBA00000142"/>
    </source>
</evidence>
<dbReference type="GO" id="GO:0008176">
    <property type="term" value="F:tRNA (guanine(46)-N7)-methyltransferase activity"/>
    <property type="evidence" value="ECO:0007669"/>
    <property type="project" value="UniProtKB-EC"/>
</dbReference>
<reference evidence="8 9" key="1">
    <citation type="submission" date="2020-05" db="EMBL/GenBank/DDBJ databases">
        <title>Genomic Encyclopedia of Type Strains, Phase III (KMG-III): the genomes of soil and plant-associated and newly described type strains.</title>
        <authorList>
            <person name="Whitman W."/>
        </authorList>
    </citation>
    <scope>NUCLEOTIDE SEQUENCE [LARGE SCALE GENOMIC DNA]</scope>
    <source>
        <strain evidence="8 9">KCTC 19046</strain>
    </source>
</reference>
<feature type="binding site" evidence="7">
    <location>
        <position position="151"/>
    </location>
    <ligand>
        <name>S-adenosyl-L-methionine</name>
        <dbReference type="ChEBI" id="CHEBI:59789"/>
    </ligand>
</feature>
<accession>A0ABX2A1N8</accession>
<dbReference type="Proteomes" id="UP000757540">
    <property type="component" value="Unassembled WGS sequence"/>
</dbReference>
<evidence type="ECO:0000256" key="2">
    <source>
        <dbReference type="ARBA" id="ARBA00003015"/>
    </source>
</evidence>
<keyword evidence="4 7" id="KW-0808">Transferase</keyword>
<dbReference type="PANTHER" id="PTHR23417:SF14">
    <property type="entry name" value="PENTACOTRIPEPTIDE-REPEAT REGION OF PRORP DOMAIN-CONTAINING PROTEIN"/>
    <property type="match status" value="1"/>
</dbReference>
<dbReference type="RefSeq" id="WP_171782808.1">
    <property type="nucleotide sequence ID" value="NZ_BAAAML010000002.1"/>
</dbReference>
<comment type="caution">
    <text evidence="7">Lacks conserved residue(s) required for the propagation of feature annotation.</text>
</comment>
<dbReference type="HAMAP" id="MF_01057">
    <property type="entry name" value="tRNA_methyltr_TrmB"/>
    <property type="match status" value="1"/>
</dbReference>
<dbReference type="EMBL" id="JABEZU010000001">
    <property type="protein sequence ID" value="NOV96660.1"/>
    <property type="molecule type" value="Genomic_DNA"/>
</dbReference>
<dbReference type="Gene3D" id="3.40.50.150">
    <property type="entry name" value="Vaccinia Virus protein VP39"/>
    <property type="match status" value="1"/>
</dbReference>
<dbReference type="InterPro" id="IPR029063">
    <property type="entry name" value="SAM-dependent_MTases_sf"/>
</dbReference>
<feature type="binding site" evidence="7">
    <location>
        <position position="178"/>
    </location>
    <ligand>
        <name>substrate</name>
    </ligand>
</feature>
<feature type="binding site" evidence="7">
    <location>
        <begin position="247"/>
        <end position="250"/>
    </location>
    <ligand>
        <name>substrate</name>
    </ligand>
</feature>
<dbReference type="PROSITE" id="PS51625">
    <property type="entry name" value="SAM_MT_TRMB"/>
    <property type="match status" value="1"/>
</dbReference>
<gene>
    <name evidence="7" type="primary">trmB</name>
    <name evidence="8" type="ORF">HDG69_001213</name>
</gene>
<keyword evidence="6 7" id="KW-0819">tRNA processing</keyword>
<comment type="caution">
    <text evidence="8">The sequence shown here is derived from an EMBL/GenBank/DDBJ whole genome shotgun (WGS) entry which is preliminary data.</text>
</comment>
<feature type="binding site" evidence="7">
    <location>
        <position position="174"/>
    </location>
    <ligand>
        <name>S-adenosyl-L-methionine</name>
        <dbReference type="ChEBI" id="CHEBI:59789"/>
    </ligand>
</feature>
<organism evidence="8 9">
    <name type="scientific">Isoptericola halotolerans</name>
    <dbReference type="NCBI Taxonomy" id="300560"/>
    <lineage>
        <taxon>Bacteria</taxon>
        <taxon>Bacillati</taxon>
        <taxon>Actinomycetota</taxon>
        <taxon>Actinomycetes</taxon>
        <taxon>Micrococcales</taxon>
        <taxon>Promicromonosporaceae</taxon>
        <taxon>Isoptericola</taxon>
    </lineage>
</organism>
<comment type="function">
    <text evidence="2 7">Catalyzes the formation of N(7)-methylguanine at position 46 (m7G46) in tRNA.</text>
</comment>